<dbReference type="Proteomes" id="UP000885660">
    <property type="component" value="Unassembled WGS sequence"/>
</dbReference>
<comment type="caution">
    <text evidence="1">The sequence shown here is derived from an EMBL/GenBank/DDBJ whole genome shotgun (WGS) entry which is preliminary data.</text>
</comment>
<protein>
    <submittedName>
        <fullName evidence="1">Uncharacterized protein</fullName>
    </submittedName>
</protein>
<evidence type="ECO:0000313" key="1">
    <source>
        <dbReference type="EMBL" id="HDN85241.1"/>
    </source>
</evidence>
<reference evidence="1" key="1">
    <citation type="journal article" date="2020" name="mSystems">
        <title>Genome- and Community-Level Interaction Insights into Carbon Utilization and Element Cycling Functions of Hydrothermarchaeota in Hydrothermal Sediment.</title>
        <authorList>
            <person name="Zhou Z."/>
            <person name="Liu Y."/>
            <person name="Xu W."/>
            <person name="Pan J."/>
            <person name="Luo Z.H."/>
            <person name="Li M."/>
        </authorList>
    </citation>
    <scope>NUCLEOTIDE SEQUENCE [LARGE SCALE GENOMIC DNA]</scope>
    <source>
        <strain evidence="1">HyVt-219</strain>
    </source>
</reference>
<sequence>MRREPFVLIILSDGEIFNWNENTKAYSPHRLRDLIRGIRPVRSLFKQIVETNMVSHIQISEGDFKPRISKLTCQDLANWGAEIYRINDINSLESLMIKITRKVMSPYL</sequence>
<gene>
    <name evidence="1" type="ORF">ENG47_05770</name>
</gene>
<proteinExistence type="predicted"/>
<organism evidence="1">
    <name type="scientific">Aerophobetes bacterium</name>
    <dbReference type="NCBI Taxonomy" id="2030807"/>
    <lineage>
        <taxon>Bacteria</taxon>
        <taxon>Candidatus Aerophobota</taxon>
    </lineage>
</organism>
<name>A0A7V0N233_UNCAE</name>
<dbReference type="AlphaFoldDB" id="A0A7V0N233"/>
<accession>A0A7V0N233</accession>
<dbReference type="EMBL" id="DRBC01000349">
    <property type="protein sequence ID" value="HDN85241.1"/>
    <property type="molecule type" value="Genomic_DNA"/>
</dbReference>